<evidence type="ECO:0000313" key="2">
    <source>
        <dbReference type="EMBL" id="TQL98647.1"/>
    </source>
</evidence>
<dbReference type="Proteomes" id="UP000316096">
    <property type="component" value="Unassembled WGS sequence"/>
</dbReference>
<keyword evidence="3" id="KW-1185">Reference proteome</keyword>
<proteinExistence type="predicted"/>
<reference evidence="2 3" key="1">
    <citation type="submission" date="2019-06" db="EMBL/GenBank/DDBJ databases">
        <title>Sequencing the genomes of 1000 actinobacteria strains.</title>
        <authorList>
            <person name="Klenk H.-P."/>
        </authorList>
    </citation>
    <scope>NUCLEOTIDE SEQUENCE [LARGE SCALE GENOMIC DNA]</scope>
    <source>
        <strain evidence="2 3">DSM 102200</strain>
    </source>
</reference>
<dbReference type="PROSITE" id="PS51257">
    <property type="entry name" value="PROKAR_LIPOPROTEIN"/>
    <property type="match status" value="1"/>
</dbReference>
<evidence type="ECO:0008006" key="4">
    <source>
        <dbReference type="Google" id="ProtNLM"/>
    </source>
</evidence>
<gene>
    <name evidence="2" type="ORF">FB559_4275</name>
</gene>
<comment type="caution">
    <text evidence="2">The sequence shown here is derived from an EMBL/GenBank/DDBJ whole genome shotgun (WGS) entry which is preliminary data.</text>
</comment>
<name>A0A543CNY1_9ACTN</name>
<protein>
    <recommendedName>
        <fullName evidence="4">LppA-like lipoprotein</fullName>
    </recommendedName>
</protein>
<organism evidence="2 3">
    <name type="scientific">Actinoallomurus bryophytorum</name>
    <dbReference type="NCBI Taxonomy" id="1490222"/>
    <lineage>
        <taxon>Bacteria</taxon>
        <taxon>Bacillati</taxon>
        <taxon>Actinomycetota</taxon>
        <taxon>Actinomycetes</taxon>
        <taxon>Streptosporangiales</taxon>
        <taxon>Thermomonosporaceae</taxon>
        <taxon>Actinoallomurus</taxon>
    </lineage>
</organism>
<dbReference type="EMBL" id="VFOZ01000001">
    <property type="protein sequence ID" value="TQL98647.1"/>
    <property type="molecule type" value="Genomic_DNA"/>
</dbReference>
<dbReference type="AlphaFoldDB" id="A0A543CNY1"/>
<sequence>MKVTRICALVLALGSGCAHGMTLPEAADRLESDSRGVLAEGARRLGAPGARPRIVFNDRHPCGGGRSRRLLRGTVPLRHGPDPRVDLDNATDVTIGLARARGYRLERPPAITRKFRTFTMAREGSIVRMVVQLHGGHHSSMRIDASTVCLPGA</sequence>
<feature type="signal peptide" evidence="1">
    <location>
        <begin position="1"/>
        <end position="20"/>
    </location>
</feature>
<dbReference type="RefSeq" id="WP_141957220.1">
    <property type="nucleotide sequence ID" value="NZ_VFOZ01000001.1"/>
</dbReference>
<evidence type="ECO:0000256" key="1">
    <source>
        <dbReference type="SAM" id="SignalP"/>
    </source>
</evidence>
<keyword evidence="1" id="KW-0732">Signal</keyword>
<feature type="chain" id="PRO_5039240527" description="LppA-like lipoprotein" evidence="1">
    <location>
        <begin position="21"/>
        <end position="153"/>
    </location>
</feature>
<dbReference type="OrthoDB" id="3481205at2"/>
<evidence type="ECO:0000313" key="3">
    <source>
        <dbReference type="Proteomes" id="UP000316096"/>
    </source>
</evidence>
<accession>A0A543CNY1</accession>